<accession>F0SNJ0</accession>
<name>F0SNJ0_RUBBR</name>
<evidence type="ECO:0000313" key="2">
    <source>
        <dbReference type="Proteomes" id="UP000006860"/>
    </source>
</evidence>
<organism evidence="1 2">
    <name type="scientific">Rubinisphaera brasiliensis (strain ATCC 49424 / DSM 5305 / JCM 21570 / IAM 15109 / NBRC 103401 / IFAM 1448)</name>
    <name type="common">Planctomyces brasiliensis</name>
    <dbReference type="NCBI Taxonomy" id="756272"/>
    <lineage>
        <taxon>Bacteria</taxon>
        <taxon>Pseudomonadati</taxon>
        <taxon>Planctomycetota</taxon>
        <taxon>Planctomycetia</taxon>
        <taxon>Planctomycetales</taxon>
        <taxon>Planctomycetaceae</taxon>
        <taxon>Rubinisphaera</taxon>
    </lineage>
</organism>
<proteinExistence type="predicted"/>
<sequence length="96" mass="11241">MTPEQSARLVRQFRRRIGATHQELAELWECDFAEVIAAVTGGKSQQWIVDRFWFFTGINVDVWQNPAGLSPRQQQVFDSMFTQLWRKLGGERRAEK</sequence>
<reference evidence="2" key="1">
    <citation type="submission" date="2011-02" db="EMBL/GenBank/DDBJ databases">
        <title>The complete genome of Planctomyces brasiliensis DSM 5305.</title>
        <authorList>
            <person name="Lucas S."/>
            <person name="Copeland A."/>
            <person name="Lapidus A."/>
            <person name="Bruce D."/>
            <person name="Goodwin L."/>
            <person name="Pitluck S."/>
            <person name="Kyrpides N."/>
            <person name="Mavromatis K."/>
            <person name="Pagani I."/>
            <person name="Ivanova N."/>
            <person name="Ovchinnikova G."/>
            <person name="Lu M."/>
            <person name="Detter J.C."/>
            <person name="Han C."/>
            <person name="Land M."/>
            <person name="Hauser L."/>
            <person name="Markowitz V."/>
            <person name="Cheng J.-F."/>
            <person name="Hugenholtz P."/>
            <person name="Woyke T."/>
            <person name="Wu D."/>
            <person name="Tindall B."/>
            <person name="Pomrenke H.G."/>
            <person name="Brambilla E."/>
            <person name="Klenk H.-P."/>
            <person name="Eisen J.A."/>
        </authorList>
    </citation>
    <scope>NUCLEOTIDE SEQUENCE [LARGE SCALE GENOMIC DNA]</scope>
    <source>
        <strain evidence="2">ATCC 49424 / DSM 5305 / JCM 21570 / IAM 15109 / NBRC 103401 / IFAM 1448</strain>
    </source>
</reference>
<dbReference type="HOGENOM" id="CLU_2357962_0_0_0"/>
<dbReference type="Proteomes" id="UP000006860">
    <property type="component" value="Chromosome"/>
</dbReference>
<gene>
    <name evidence="1" type="ordered locus">Plabr_0194</name>
</gene>
<dbReference type="KEGG" id="pbs:Plabr_0194"/>
<evidence type="ECO:0000313" key="1">
    <source>
        <dbReference type="EMBL" id="ADY57824.1"/>
    </source>
</evidence>
<dbReference type="STRING" id="756272.Plabr_0194"/>
<dbReference type="AlphaFoldDB" id="F0SNJ0"/>
<dbReference type="RefSeq" id="WP_013626568.1">
    <property type="nucleotide sequence ID" value="NC_015174.1"/>
</dbReference>
<dbReference type="EMBL" id="CP002546">
    <property type="protein sequence ID" value="ADY57824.1"/>
    <property type="molecule type" value="Genomic_DNA"/>
</dbReference>
<protein>
    <submittedName>
        <fullName evidence="1">Uncharacterized protein</fullName>
    </submittedName>
</protein>
<keyword evidence="2" id="KW-1185">Reference proteome</keyword>